<evidence type="ECO:0000313" key="2">
    <source>
        <dbReference type="EMBL" id="KAH7264745.1"/>
    </source>
</evidence>
<feature type="compositionally biased region" description="Basic and acidic residues" evidence="1">
    <location>
        <begin position="86"/>
        <end position="99"/>
    </location>
</feature>
<organism evidence="2 3">
    <name type="scientific">Fusarium redolens</name>
    <dbReference type="NCBI Taxonomy" id="48865"/>
    <lineage>
        <taxon>Eukaryota</taxon>
        <taxon>Fungi</taxon>
        <taxon>Dikarya</taxon>
        <taxon>Ascomycota</taxon>
        <taxon>Pezizomycotina</taxon>
        <taxon>Sordariomycetes</taxon>
        <taxon>Hypocreomycetidae</taxon>
        <taxon>Hypocreales</taxon>
        <taxon>Nectriaceae</taxon>
        <taxon>Fusarium</taxon>
        <taxon>Fusarium redolens species complex</taxon>
    </lineage>
</organism>
<feature type="compositionally biased region" description="Polar residues" evidence="1">
    <location>
        <begin position="259"/>
        <end position="271"/>
    </location>
</feature>
<feature type="region of interest" description="Disordered" evidence="1">
    <location>
        <begin position="350"/>
        <end position="450"/>
    </location>
</feature>
<keyword evidence="3" id="KW-1185">Reference proteome</keyword>
<dbReference type="RefSeq" id="XP_046053480.1">
    <property type="nucleotide sequence ID" value="XM_046198761.1"/>
</dbReference>
<feature type="compositionally biased region" description="Polar residues" evidence="1">
    <location>
        <begin position="399"/>
        <end position="417"/>
    </location>
</feature>
<feature type="compositionally biased region" description="Acidic residues" evidence="1">
    <location>
        <begin position="365"/>
        <end position="378"/>
    </location>
</feature>
<reference evidence="2" key="1">
    <citation type="journal article" date="2021" name="Nat. Commun.">
        <title>Genetic determinants of endophytism in the Arabidopsis root mycobiome.</title>
        <authorList>
            <person name="Mesny F."/>
            <person name="Miyauchi S."/>
            <person name="Thiergart T."/>
            <person name="Pickel B."/>
            <person name="Atanasova L."/>
            <person name="Karlsson M."/>
            <person name="Huettel B."/>
            <person name="Barry K.W."/>
            <person name="Haridas S."/>
            <person name="Chen C."/>
            <person name="Bauer D."/>
            <person name="Andreopoulos W."/>
            <person name="Pangilinan J."/>
            <person name="LaButti K."/>
            <person name="Riley R."/>
            <person name="Lipzen A."/>
            <person name="Clum A."/>
            <person name="Drula E."/>
            <person name="Henrissat B."/>
            <person name="Kohler A."/>
            <person name="Grigoriev I.V."/>
            <person name="Martin F.M."/>
            <person name="Hacquard S."/>
        </authorList>
    </citation>
    <scope>NUCLEOTIDE SEQUENCE</scope>
    <source>
        <strain evidence="2">MPI-CAGE-AT-0023</strain>
    </source>
</reference>
<dbReference type="OrthoDB" id="5100807at2759"/>
<sequence>MSCNDGQMVVTPVWDSPRTRPRYVLDVSSSPLEISRKYPEEPERKVDDNDFCPLHIPTRENDGAKDTNAVDLNHEQARSTGQNGSAKDKAKRMPRDMRSHNMHSKARLQVDMQRYLGRKEFISNEYLGQSVDDIPGNKPSPYSIMPKESPVSLSSNACLSTTLRLGEPIHIKPSNVHVDSKTHNSATSLYDNVVPPGDITLLTPPTIILSSHGSNFSGRVEPFLGKLGAYHSMDEHNVIGLAKEYHLPSKPTYRAELANTSSQGHESTFGTTPDGEKISTEDCTSSCDLDVSDSNSSDGTTPIQAVEVKSHAITKLQQRNVAKANTNMARPRQIGLARVRTEILSIAGTRRAQRLSKSSKSSDNASEEAIQDEPEESVLEQSKEQQAEWRPPNSCDYVPSTQASGGNRDASSSTNPNRDQRGDPDDGNYDTNEENTAQTQNSLSGPIRSQSSQRFACPYQAFEQFQGCFRPGPRNPNGGCTSIQRLKQHLYRRHMRSYRCTRCWQSFEKKERLEAHASQAASCASKDISSSERFMRPEDETAVGKLGCFGSPEEAWWKMFQLLIPGAQDKELGFLKIQYYPCESLSLELSLKLTSSDYSDYVCTDSFDVPSMSFSNVSFELDQPDVPAETLQEGCVFHVIFLANFSQISYGQD</sequence>
<dbReference type="Proteomes" id="UP000720189">
    <property type="component" value="Unassembled WGS sequence"/>
</dbReference>
<accession>A0A9P9HW53</accession>
<dbReference type="AlphaFoldDB" id="A0A9P9HW53"/>
<evidence type="ECO:0008006" key="4">
    <source>
        <dbReference type="Google" id="ProtNLM"/>
    </source>
</evidence>
<proteinExistence type="predicted"/>
<dbReference type="EMBL" id="JAGMUX010000003">
    <property type="protein sequence ID" value="KAH7264745.1"/>
    <property type="molecule type" value="Genomic_DNA"/>
</dbReference>
<comment type="caution">
    <text evidence="2">The sequence shown here is derived from an EMBL/GenBank/DDBJ whole genome shotgun (WGS) entry which is preliminary data.</text>
</comment>
<feature type="compositionally biased region" description="Polar residues" evidence="1">
    <location>
        <begin position="434"/>
        <end position="450"/>
    </location>
</feature>
<feature type="region of interest" description="Disordered" evidence="1">
    <location>
        <begin position="259"/>
        <end position="283"/>
    </location>
</feature>
<dbReference type="PANTHER" id="PTHR38166">
    <property type="entry name" value="C2H2-TYPE DOMAIN-CONTAINING PROTEIN-RELATED"/>
    <property type="match status" value="1"/>
</dbReference>
<dbReference type="GeneID" id="70228715"/>
<gene>
    <name evidence="2" type="ORF">BKA55DRAFT_685235</name>
</gene>
<protein>
    <recommendedName>
        <fullName evidence="4">C2H2-type domain-containing protein</fullName>
    </recommendedName>
</protein>
<evidence type="ECO:0000256" key="1">
    <source>
        <dbReference type="SAM" id="MobiDB-lite"/>
    </source>
</evidence>
<dbReference type="PANTHER" id="PTHR38166:SF1">
    <property type="entry name" value="C2H2-TYPE DOMAIN-CONTAINING PROTEIN"/>
    <property type="match status" value="1"/>
</dbReference>
<name>A0A9P9HW53_FUSRE</name>
<evidence type="ECO:0000313" key="3">
    <source>
        <dbReference type="Proteomes" id="UP000720189"/>
    </source>
</evidence>
<feature type="region of interest" description="Disordered" evidence="1">
    <location>
        <begin position="73"/>
        <end position="101"/>
    </location>
</feature>